<sequence length="95" mass="10425">MKFFTILFLFTILTVICAKPATTAADKEQTTAAPESEKGANPTESVDSPDVKTDDKAKPRPDMKPIEIIQQVIKDAIERVSGGLTESAKFPLFHF</sequence>
<feature type="compositionally biased region" description="Basic and acidic residues" evidence="1">
    <location>
        <begin position="49"/>
        <end position="65"/>
    </location>
</feature>
<evidence type="ECO:0000256" key="1">
    <source>
        <dbReference type="SAM" id="MobiDB-lite"/>
    </source>
</evidence>
<organism evidence="3">
    <name type="scientific">Anopheles funestus</name>
    <name type="common">African malaria mosquito</name>
    <dbReference type="NCBI Taxonomy" id="62324"/>
    <lineage>
        <taxon>Eukaryota</taxon>
        <taxon>Metazoa</taxon>
        <taxon>Ecdysozoa</taxon>
        <taxon>Arthropoda</taxon>
        <taxon>Hexapoda</taxon>
        <taxon>Insecta</taxon>
        <taxon>Pterygota</taxon>
        <taxon>Neoptera</taxon>
        <taxon>Endopterygota</taxon>
        <taxon>Diptera</taxon>
        <taxon>Nematocera</taxon>
        <taxon>Culicoidea</taxon>
        <taxon>Culicidae</taxon>
        <taxon>Anophelinae</taxon>
        <taxon>Anopheles</taxon>
    </lineage>
</organism>
<dbReference type="VEuPathDB" id="VectorBase:AFUN2_007234"/>
<accession>Q06DJ1</accession>
<reference evidence="3" key="1">
    <citation type="journal article" date="2007" name="Insect Biochem. Mol. Biol.">
        <title>An insight into the sialome of Anopheles funestus reveals an emerging pattern in anopheline salivagry protein families.</title>
        <authorList>
            <person name="Calvo E."/>
            <person name="Dao A."/>
            <person name="Pham V.M."/>
            <person name="Ribeiro J.M."/>
        </authorList>
    </citation>
    <scope>NUCLEOTIDE SEQUENCE</scope>
    <source>
        <tissue evidence="3">Salivary gland</tissue>
    </source>
</reference>
<feature type="region of interest" description="Disordered" evidence="1">
    <location>
        <begin position="22"/>
        <end position="65"/>
    </location>
</feature>
<protein>
    <submittedName>
        <fullName evidence="3">Putative salivary protein 8.2</fullName>
    </submittedName>
</protein>
<dbReference type="EMBL" id="DQ910334">
    <property type="protein sequence ID" value="ABI83756.1"/>
    <property type="molecule type" value="mRNA"/>
</dbReference>
<evidence type="ECO:0000256" key="2">
    <source>
        <dbReference type="SAM" id="SignalP"/>
    </source>
</evidence>
<feature type="chain" id="PRO_5004165191" evidence="2">
    <location>
        <begin position="19"/>
        <end position="95"/>
    </location>
</feature>
<proteinExistence type="evidence at transcript level"/>
<keyword evidence="2" id="KW-0732">Signal</keyword>
<evidence type="ECO:0000313" key="3">
    <source>
        <dbReference type="EMBL" id="ABI83756.1"/>
    </source>
</evidence>
<dbReference type="AlphaFoldDB" id="Q06DJ1"/>
<feature type="signal peptide" evidence="2">
    <location>
        <begin position="1"/>
        <end position="18"/>
    </location>
</feature>
<name>Q06DJ1_ANOFN</name>